<evidence type="ECO:0000259" key="2">
    <source>
        <dbReference type="Pfam" id="PF06985"/>
    </source>
</evidence>
<evidence type="ECO:0000313" key="3">
    <source>
        <dbReference type="EMBL" id="KAK8855119.1"/>
    </source>
</evidence>
<dbReference type="PANTHER" id="PTHR24148">
    <property type="entry name" value="ANKYRIN REPEAT DOMAIN-CONTAINING PROTEIN 39 HOMOLOG-RELATED"/>
    <property type="match status" value="1"/>
</dbReference>
<evidence type="ECO:0000313" key="4">
    <source>
        <dbReference type="Proteomes" id="UP001390339"/>
    </source>
</evidence>
<keyword evidence="4" id="KW-1185">Reference proteome</keyword>
<organism evidence="3 4">
    <name type="scientific">Apiospora arundinis</name>
    <dbReference type="NCBI Taxonomy" id="335852"/>
    <lineage>
        <taxon>Eukaryota</taxon>
        <taxon>Fungi</taxon>
        <taxon>Dikarya</taxon>
        <taxon>Ascomycota</taxon>
        <taxon>Pezizomycotina</taxon>
        <taxon>Sordariomycetes</taxon>
        <taxon>Xylariomycetidae</taxon>
        <taxon>Amphisphaeriales</taxon>
        <taxon>Apiosporaceae</taxon>
        <taxon>Apiospora</taxon>
    </lineage>
</organism>
<sequence length="684" mass="76055">MVSEDWRSHLYFQAPLRNAFNGDFRLLTIQSRTYASTAPSFNATTTVTDDESLHCFLKLANLKKSPPFQAISHACNPHGDVKTILINGAPVPISNDLLLALQHVQRQDEPVTIWIDALCINTADLEEKSAQMSQLASIFRASGRTFIWLGPAADGSDDAIELLKRVHDESPQPPFQFPPDSWVTSWGTKFITRRRSTSTNNRQPHSPGATTKKDLADLLSEVKPSLTSLLQRAYWSRAWSLPELAYSAKGDIVCGRHRMDISHFSKAAESVGPIINDSTITKWLASRQDDTSLGIHHALEHNERADFSHLPALRLLARRSEFRHDMDGWAKPPERSLWSVLHGHLILPRNNDDERRVDMDEDPCDDIRSLMVLATDLGKLGLAVDYQRDFNGLCLDISAALLKQSAHPLKLCNANIQEPGLPSWAIQWKKARPSSLLELGMLHQFSACGPADGRFYRADINPLGQLVLKGVVVDTVKKVEDLVSKETSQEDQWRARLSEIKRLWGDSLAMESSPYKGEETMQALARIPVADMQLSKSSPSTPTRAGEGVVGMYERALEYLSETRSNETDETICLSSHGSKLSSAAASSPIVWARSGVSNDYLAAETHLLGWVPFITEMGYVGLGAPQTLDSGDVVVIPYGSSVPFAMRRVGEESYRLLGEVYLYGIMDGEFMKVHRKETSIRLV</sequence>
<comment type="caution">
    <text evidence="3">The sequence shown here is derived from an EMBL/GenBank/DDBJ whole genome shotgun (WGS) entry which is preliminary data.</text>
</comment>
<evidence type="ECO:0000256" key="1">
    <source>
        <dbReference type="SAM" id="MobiDB-lite"/>
    </source>
</evidence>
<dbReference type="EMBL" id="JAPCWZ010000007">
    <property type="protein sequence ID" value="KAK8855119.1"/>
    <property type="molecule type" value="Genomic_DNA"/>
</dbReference>
<name>A0ABR2HYD2_9PEZI</name>
<dbReference type="InterPro" id="IPR010730">
    <property type="entry name" value="HET"/>
</dbReference>
<proteinExistence type="predicted"/>
<dbReference type="PANTHER" id="PTHR24148:SF82">
    <property type="entry name" value="HETEROKARYON INCOMPATIBILITY DOMAIN-CONTAINING PROTEIN"/>
    <property type="match status" value="1"/>
</dbReference>
<dbReference type="Proteomes" id="UP001390339">
    <property type="component" value="Unassembled WGS sequence"/>
</dbReference>
<accession>A0ABR2HYD2</accession>
<dbReference type="Pfam" id="PF26639">
    <property type="entry name" value="Het-6_barrel"/>
    <property type="match status" value="1"/>
</dbReference>
<gene>
    <name evidence="3" type="ORF">PGQ11_011031</name>
</gene>
<feature type="domain" description="Heterokaryon incompatibility" evidence="2">
    <location>
        <begin position="70"/>
        <end position="243"/>
    </location>
</feature>
<protein>
    <submittedName>
        <fullName evidence="3">Heterokaryon incompatibility protein-domain-containing protein</fullName>
    </submittedName>
</protein>
<dbReference type="InterPro" id="IPR052895">
    <property type="entry name" value="HetReg/Transcr_Mod"/>
</dbReference>
<dbReference type="Pfam" id="PF06985">
    <property type="entry name" value="HET"/>
    <property type="match status" value="1"/>
</dbReference>
<feature type="region of interest" description="Disordered" evidence="1">
    <location>
        <begin position="193"/>
        <end position="213"/>
    </location>
</feature>
<reference evidence="3 4" key="1">
    <citation type="journal article" date="2024" name="IMA Fungus">
        <title>Apiospora arundinis, a panoply of carbohydrate-active enzymes and secondary metabolites.</title>
        <authorList>
            <person name="Sorensen T."/>
            <person name="Petersen C."/>
            <person name="Muurmann A.T."/>
            <person name="Christiansen J.V."/>
            <person name="Brundto M.L."/>
            <person name="Overgaard C.K."/>
            <person name="Boysen A.T."/>
            <person name="Wollenberg R.D."/>
            <person name="Larsen T.O."/>
            <person name="Sorensen J.L."/>
            <person name="Nielsen K.L."/>
            <person name="Sondergaard T.E."/>
        </authorList>
    </citation>
    <scope>NUCLEOTIDE SEQUENCE [LARGE SCALE GENOMIC DNA]</scope>
    <source>
        <strain evidence="3 4">AAU 773</strain>
    </source>
</reference>